<dbReference type="InterPro" id="IPR007593">
    <property type="entry name" value="CD225/Dispanin_fam"/>
</dbReference>
<sequence length="142" mass="14214">MANPYDPQSGYPVPSNGVPDPYGAHQSGAYPPPYPGVPPVGGYGVPPASNMGWGIAACVVGGISTFSCCLGIIALVCGVVALVKGSSVGSAWAVGDFAGAQRNADDAKKFGMIGTIVGGVMVLLSIIMWIAYFAFLASTGAT</sequence>
<reference evidence="7" key="1">
    <citation type="journal article" date="2019" name="Int. J. Syst. Evol. Microbiol.">
        <title>The Global Catalogue of Microorganisms (GCM) 10K type strain sequencing project: providing services to taxonomists for standard genome sequencing and annotation.</title>
        <authorList>
            <consortium name="The Broad Institute Genomics Platform"/>
            <consortium name="The Broad Institute Genome Sequencing Center for Infectious Disease"/>
            <person name="Wu L."/>
            <person name="Ma J."/>
        </authorList>
    </citation>
    <scope>NUCLEOTIDE SEQUENCE [LARGE SCALE GENOMIC DNA]</scope>
    <source>
        <strain evidence="7">JCM 14234</strain>
    </source>
</reference>
<keyword evidence="4 5" id="KW-0472">Membrane</keyword>
<evidence type="ECO:0000256" key="5">
    <source>
        <dbReference type="SAM" id="Phobius"/>
    </source>
</evidence>
<proteinExistence type="predicted"/>
<comment type="subcellular location">
    <subcellularLocation>
        <location evidence="1">Membrane</location>
    </subcellularLocation>
</comment>
<gene>
    <name evidence="6" type="ORF">GCM10010528_09210</name>
</gene>
<evidence type="ECO:0000256" key="4">
    <source>
        <dbReference type="ARBA" id="ARBA00023136"/>
    </source>
</evidence>
<evidence type="ECO:0000256" key="1">
    <source>
        <dbReference type="ARBA" id="ARBA00004370"/>
    </source>
</evidence>
<comment type="caution">
    <text evidence="6">The sequence shown here is derived from an EMBL/GenBank/DDBJ whole genome shotgun (WGS) entry which is preliminary data.</text>
</comment>
<organism evidence="6 7">
    <name type="scientific">Gordonia defluvii</name>
    <dbReference type="NCBI Taxonomy" id="283718"/>
    <lineage>
        <taxon>Bacteria</taxon>
        <taxon>Bacillati</taxon>
        <taxon>Actinomycetota</taxon>
        <taxon>Actinomycetes</taxon>
        <taxon>Mycobacteriales</taxon>
        <taxon>Gordoniaceae</taxon>
        <taxon>Gordonia</taxon>
    </lineage>
</organism>
<evidence type="ECO:0000313" key="6">
    <source>
        <dbReference type="EMBL" id="GAA3029869.1"/>
    </source>
</evidence>
<evidence type="ECO:0000256" key="2">
    <source>
        <dbReference type="ARBA" id="ARBA00022692"/>
    </source>
</evidence>
<keyword evidence="7" id="KW-1185">Reference proteome</keyword>
<dbReference type="EMBL" id="BAAAVS010000017">
    <property type="protein sequence ID" value="GAA3029869.1"/>
    <property type="molecule type" value="Genomic_DNA"/>
</dbReference>
<keyword evidence="2 5" id="KW-0812">Transmembrane</keyword>
<dbReference type="Pfam" id="PF04505">
    <property type="entry name" value="CD225"/>
    <property type="match status" value="1"/>
</dbReference>
<keyword evidence="3 5" id="KW-1133">Transmembrane helix</keyword>
<evidence type="ECO:0008006" key="8">
    <source>
        <dbReference type="Google" id="ProtNLM"/>
    </source>
</evidence>
<feature type="transmembrane region" description="Helical" evidence="5">
    <location>
        <begin position="110"/>
        <end position="135"/>
    </location>
</feature>
<dbReference type="RefSeq" id="WP_290707619.1">
    <property type="nucleotide sequence ID" value="NZ_BAAAVS010000017.1"/>
</dbReference>
<accession>A0ABP6L1H3</accession>
<name>A0ABP6L1H3_9ACTN</name>
<evidence type="ECO:0000256" key="3">
    <source>
        <dbReference type="ARBA" id="ARBA00022989"/>
    </source>
</evidence>
<feature type="transmembrane region" description="Helical" evidence="5">
    <location>
        <begin position="53"/>
        <end position="83"/>
    </location>
</feature>
<dbReference type="Proteomes" id="UP001501035">
    <property type="component" value="Unassembled WGS sequence"/>
</dbReference>
<protein>
    <recommendedName>
        <fullName evidence="8">Interferon-induced transmembrane protein</fullName>
    </recommendedName>
</protein>
<evidence type="ECO:0000313" key="7">
    <source>
        <dbReference type="Proteomes" id="UP001501035"/>
    </source>
</evidence>